<evidence type="ECO:0000313" key="4">
    <source>
        <dbReference type="Proteomes" id="UP000646478"/>
    </source>
</evidence>
<reference evidence="3" key="2">
    <citation type="submission" date="2020-09" db="EMBL/GenBank/DDBJ databases">
        <authorList>
            <person name="Sun Q."/>
            <person name="Zhou Y."/>
        </authorList>
    </citation>
    <scope>NUCLEOTIDE SEQUENCE</scope>
    <source>
        <strain evidence="3">CGMCC 1.15082</strain>
    </source>
</reference>
<dbReference type="PANTHER" id="PTHR37089:SF4">
    <property type="entry name" value="EXPORTED PROTEIN"/>
    <property type="match status" value="1"/>
</dbReference>
<dbReference type="PANTHER" id="PTHR37089">
    <property type="entry name" value="PROTEIN U-RELATED"/>
    <property type="match status" value="1"/>
</dbReference>
<evidence type="ECO:0000259" key="2">
    <source>
        <dbReference type="Pfam" id="PF05229"/>
    </source>
</evidence>
<sequence>MKFLLSMATAATVAAFSTMPATAQTATADIGVTLDVQASCTATATPLTFPAATGNIAAPINGTATVDVTCTNGATYELGLNGGGENSTAARKMTSTTVPANKVDYQLYQEAGHTNVWGNVQGATVEGTGSGTAFTHTVYGQVSPQNAPVGSYSDTVTATIWYGSSTAPAGGGN</sequence>
<accession>A0A916S7C8</accession>
<comment type="caution">
    <text evidence="3">The sequence shown here is derived from an EMBL/GenBank/DDBJ whole genome shotgun (WGS) entry which is preliminary data.</text>
</comment>
<feature type="domain" description="Spore coat protein U/FanG" evidence="2">
    <location>
        <begin position="27"/>
        <end position="159"/>
    </location>
</feature>
<evidence type="ECO:0000256" key="1">
    <source>
        <dbReference type="SAM" id="SignalP"/>
    </source>
</evidence>
<protein>
    <recommendedName>
        <fullName evidence="2">Spore coat protein U/FanG domain-containing protein</fullName>
    </recommendedName>
</protein>
<dbReference type="Pfam" id="PF05229">
    <property type="entry name" value="SCPU"/>
    <property type="match status" value="1"/>
</dbReference>
<dbReference type="InterPro" id="IPR053167">
    <property type="entry name" value="Spore_coat_component"/>
</dbReference>
<dbReference type="EMBL" id="BMHH01000004">
    <property type="protein sequence ID" value="GGA86536.1"/>
    <property type="molecule type" value="Genomic_DNA"/>
</dbReference>
<dbReference type="SMART" id="SM00972">
    <property type="entry name" value="SCPU"/>
    <property type="match status" value="1"/>
</dbReference>
<organism evidence="3 4">
    <name type="scientific">Brucella endophytica</name>
    <dbReference type="NCBI Taxonomy" id="1963359"/>
    <lineage>
        <taxon>Bacteria</taxon>
        <taxon>Pseudomonadati</taxon>
        <taxon>Pseudomonadota</taxon>
        <taxon>Alphaproteobacteria</taxon>
        <taxon>Hyphomicrobiales</taxon>
        <taxon>Brucellaceae</taxon>
        <taxon>Brucella/Ochrobactrum group</taxon>
        <taxon>Brucella</taxon>
    </lineage>
</organism>
<proteinExistence type="predicted"/>
<dbReference type="InterPro" id="IPR007893">
    <property type="entry name" value="Spore_coat_U/FanG"/>
</dbReference>
<gene>
    <name evidence="3" type="ORF">GCM10011491_12730</name>
</gene>
<evidence type="ECO:0000313" key="3">
    <source>
        <dbReference type="EMBL" id="GGA86536.1"/>
    </source>
</evidence>
<keyword evidence="1" id="KW-0732">Signal</keyword>
<dbReference type="RefSeq" id="WP_188822608.1">
    <property type="nucleotide sequence ID" value="NZ_BMHH01000004.1"/>
</dbReference>
<keyword evidence="4" id="KW-1185">Reference proteome</keyword>
<feature type="signal peptide" evidence="1">
    <location>
        <begin position="1"/>
        <end position="23"/>
    </location>
</feature>
<reference evidence="3" key="1">
    <citation type="journal article" date="2014" name="Int. J. Syst. Evol. Microbiol.">
        <title>Complete genome sequence of Corynebacterium casei LMG S-19264T (=DSM 44701T), isolated from a smear-ripened cheese.</title>
        <authorList>
            <consortium name="US DOE Joint Genome Institute (JGI-PGF)"/>
            <person name="Walter F."/>
            <person name="Albersmeier A."/>
            <person name="Kalinowski J."/>
            <person name="Ruckert C."/>
        </authorList>
    </citation>
    <scope>NUCLEOTIDE SEQUENCE</scope>
    <source>
        <strain evidence="3">CGMCC 1.15082</strain>
    </source>
</reference>
<dbReference type="Proteomes" id="UP000646478">
    <property type="component" value="Unassembled WGS sequence"/>
</dbReference>
<name>A0A916S7C8_9HYPH</name>
<dbReference type="AlphaFoldDB" id="A0A916S7C8"/>
<feature type="chain" id="PRO_5036837143" description="Spore coat protein U/FanG domain-containing protein" evidence="1">
    <location>
        <begin position="24"/>
        <end position="173"/>
    </location>
</feature>